<dbReference type="GO" id="GO:0005829">
    <property type="term" value="C:cytosol"/>
    <property type="evidence" value="ECO:0007669"/>
    <property type="project" value="TreeGrafter"/>
</dbReference>
<dbReference type="PANTHER" id="PTHR43330">
    <property type="entry name" value="METHIONINE AMINOPEPTIDASE"/>
    <property type="match status" value="1"/>
</dbReference>
<name>A0A4S3JSW0_9EURO</name>
<evidence type="ECO:0000313" key="3">
    <source>
        <dbReference type="Proteomes" id="UP000308092"/>
    </source>
</evidence>
<dbReference type="InterPro" id="IPR036005">
    <property type="entry name" value="Creatinase/aminopeptidase-like"/>
</dbReference>
<dbReference type="Gene3D" id="3.90.230.10">
    <property type="entry name" value="Creatinase/methionine aminopeptidase superfamily"/>
    <property type="match status" value="1"/>
</dbReference>
<proteinExistence type="predicted"/>
<protein>
    <recommendedName>
        <fullName evidence="1">Peptidase M24 domain-containing protein</fullName>
    </recommendedName>
</protein>
<dbReference type="EMBL" id="SOSA01000057">
    <property type="protein sequence ID" value="THC97977.1"/>
    <property type="molecule type" value="Genomic_DNA"/>
</dbReference>
<organism evidence="2 3">
    <name type="scientific">Aspergillus tanneri</name>
    <dbReference type="NCBI Taxonomy" id="1220188"/>
    <lineage>
        <taxon>Eukaryota</taxon>
        <taxon>Fungi</taxon>
        <taxon>Dikarya</taxon>
        <taxon>Ascomycota</taxon>
        <taxon>Pezizomycotina</taxon>
        <taxon>Eurotiomycetes</taxon>
        <taxon>Eurotiomycetidae</taxon>
        <taxon>Eurotiales</taxon>
        <taxon>Aspergillaceae</taxon>
        <taxon>Aspergillus</taxon>
        <taxon>Aspergillus subgen. Circumdati</taxon>
    </lineage>
</organism>
<dbReference type="PANTHER" id="PTHR43330:SF7">
    <property type="entry name" value="METHIONINE AMINOPEPTIDASE 1"/>
    <property type="match status" value="1"/>
</dbReference>
<dbReference type="SUPFAM" id="SSF55920">
    <property type="entry name" value="Creatinase/aminopeptidase"/>
    <property type="match status" value="1"/>
</dbReference>
<keyword evidence="3" id="KW-1185">Reference proteome</keyword>
<dbReference type="Proteomes" id="UP000308092">
    <property type="component" value="Unassembled WGS sequence"/>
</dbReference>
<sequence>MYCYLSWVFVCIADSEQSYPSPLNYNHFPKFVCTVLDEGICHDISDQRVVLQWGDILNIDVTLYHGGYHGNVNIGKKAKADADSVRAVDSTRECLDSSIELVKSGALFRAYVDAIDTHAAS</sequence>
<accession>A0A4S3JSW0</accession>
<dbReference type="Pfam" id="PF00557">
    <property type="entry name" value="Peptidase_M24"/>
    <property type="match status" value="1"/>
</dbReference>
<evidence type="ECO:0000313" key="2">
    <source>
        <dbReference type="EMBL" id="THC97977.1"/>
    </source>
</evidence>
<evidence type="ECO:0000259" key="1">
    <source>
        <dbReference type="Pfam" id="PF00557"/>
    </source>
</evidence>
<gene>
    <name evidence="2" type="ORF">EYZ11_002547</name>
</gene>
<reference evidence="2 3" key="1">
    <citation type="submission" date="2019-03" db="EMBL/GenBank/DDBJ databases">
        <title>The genome sequence of a newly discovered highly antifungal drug resistant Aspergillus species, Aspergillus tanneri NIH 1004.</title>
        <authorList>
            <person name="Mounaud S."/>
            <person name="Singh I."/>
            <person name="Joardar V."/>
            <person name="Pakala S."/>
            <person name="Pakala S."/>
            <person name="Venepally P."/>
            <person name="Hoover J."/>
            <person name="Nierman W."/>
            <person name="Chung J."/>
            <person name="Losada L."/>
        </authorList>
    </citation>
    <scope>NUCLEOTIDE SEQUENCE [LARGE SCALE GENOMIC DNA]</scope>
    <source>
        <strain evidence="2 3">NIH1004</strain>
    </source>
</reference>
<dbReference type="InterPro" id="IPR000994">
    <property type="entry name" value="Pept_M24"/>
</dbReference>
<dbReference type="STRING" id="1220188.A0A4S3JSW0"/>
<comment type="caution">
    <text evidence="2">The sequence shown here is derived from an EMBL/GenBank/DDBJ whole genome shotgun (WGS) entry which is preliminary data.</text>
</comment>
<dbReference type="VEuPathDB" id="FungiDB:EYZ11_002547"/>
<dbReference type="AlphaFoldDB" id="A0A4S3JSW0"/>
<dbReference type="GO" id="GO:0070006">
    <property type="term" value="F:metalloaminopeptidase activity"/>
    <property type="evidence" value="ECO:0007669"/>
    <property type="project" value="TreeGrafter"/>
</dbReference>
<feature type="domain" description="Peptidase M24" evidence="1">
    <location>
        <begin position="23"/>
        <end position="119"/>
    </location>
</feature>